<organism evidence="3 4">
    <name type="scientific">Photobacterium angustum</name>
    <dbReference type="NCBI Taxonomy" id="661"/>
    <lineage>
        <taxon>Bacteria</taxon>
        <taxon>Pseudomonadati</taxon>
        <taxon>Pseudomonadota</taxon>
        <taxon>Gammaproteobacteria</taxon>
        <taxon>Vibrionales</taxon>
        <taxon>Vibrionaceae</taxon>
        <taxon>Photobacterium</taxon>
    </lineage>
</organism>
<evidence type="ECO:0000313" key="3">
    <source>
        <dbReference type="EMBL" id="PSX05769.1"/>
    </source>
</evidence>
<protein>
    <submittedName>
        <fullName evidence="3">Glycosyltransferase</fullName>
    </submittedName>
</protein>
<evidence type="ECO:0000313" key="4">
    <source>
        <dbReference type="Proteomes" id="UP000241440"/>
    </source>
</evidence>
<dbReference type="GeneID" id="61231114"/>
<dbReference type="Pfam" id="PF13439">
    <property type="entry name" value="Glyco_transf_4"/>
    <property type="match status" value="1"/>
</dbReference>
<dbReference type="SUPFAM" id="SSF53756">
    <property type="entry name" value="UDP-Glycosyltransferase/glycogen phosphorylase"/>
    <property type="match status" value="1"/>
</dbReference>
<dbReference type="GO" id="GO:1901135">
    <property type="term" value="P:carbohydrate derivative metabolic process"/>
    <property type="evidence" value="ECO:0007669"/>
    <property type="project" value="UniProtKB-ARBA"/>
</dbReference>
<dbReference type="PANTHER" id="PTHR12526:SF638">
    <property type="entry name" value="SPORE COAT PROTEIN SA"/>
    <property type="match status" value="1"/>
</dbReference>
<sequence>MRIGFFLRDLKVEGVQVVTLRLAETLTAMGHRCDLITLNSDQELFLPNNVQRHNMGIEKYISYKDANKYTEPYLSLLNKIESDEPFRAVFSVHGETNDIISFINDKRFVHCIHNSDEHSYSNKGWIKKLKFKRKFKRKIKNKHVLCVSQGIRDFVKKHAAGSYCSISTIYNSFNIEKINRLAGSEPIYPLPNDYIVFVGRLEKQKNLLLLLDVISKMKSNIPLVIIGQGRLEESIIQRARELGIQERVVIYPFCQNPYSIIKKAKILALTSLHEGLPTVLIEALILGTPVVSTNCPTGPSEILVDDFKKYLVDSYDAEIIAKRVDALLLDNVCINTETIKNKFGSDSIGKKYISFIQEKGL</sequence>
<name>A0A855SBK4_PHOAN</name>
<feature type="domain" description="Glycosyl transferase family 1" evidence="1">
    <location>
        <begin position="193"/>
        <end position="331"/>
    </location>
</feature>
<evidence type="ECO:0000259" key="1">
    <source>
        <dbReference type="Pfam" id="PF00534"/>
    </source>
</evidence>
<comment type="caution">
    <text evidence="3">The sequence shown here is derived from an EMBL/GenBank/DDBJ whole genome shotgun (WGS) entry which is preliminary data.</text>
</comment>
<feature type="domain" description="Glycosyltransferase subfamily 4-like N-terminal" evidence="2">
    <location>
        <begin position="13"/>
        <end position="176"/>
    </location>
</feature>
<gene>
    <name evidence="3" type="ORF">C0W41_16985</name>
</gene>
<dbReference type="InterPro" id="IPR028098">
    <property type="entry name" value="Glyco_trans_4-like_N"/>
</dbReference>
<dbReference type="AlphaFoldDB" id="A0A855SBK4"/>
<dbReference type="InterPro" id="IPR001296">
    <property type="entry name" value="Glyco_trans_1"/>
</dbReference>
<accession>A0A855SBK4</accession>
<evidence type="ECO:0000259" key="2">
    <source>
        <dbReference type="Pfam" id="PF13439"/>
    </source>
</evidence>
<dbReference type="CDD" id="cd03811">
    <property type="entry name" value="GT4_GT28_WabH-like"/>
    <property type="match status" value="1"/>
</dbReference>
<dbReference type="Pfam" id="PF00534">
    <property type="entry name" value="Glycos_transf_1"/>
    <property type="match status" value="1"/>
</dbReference>
<dbReference type="RefSeq" id="WP_045083837.1">
    <property type="nucleotide sequence ID" value="NZ_JZSV01000008.1"/>
</dbReference>
<dbReference type="Gene3D" id="3.40.50.2000">
    <property type="entry name" value="Glycogen Phosphorylase B"/>
    <property type="match status" value="2"/>
</dbReference>
<dbReference type="EMBL" id="PYOY01000010">
    <property type="protein sequence ID" value="PSX05769.1"/>
    <property type="molecule type" value="Genomic_DNA"/>
</dbReference>
<dbReference type="Proteomes" id="UP000241440">
    <property type="component" value="Unassembled WGS sequence"/>
</dbReference>
<dbReference type="PANTHER" id="PTHR12526">
    <property type="entry name" value="GLYCOSYLTRANSFERASE"/>
    <property type="match status" value="1"/>
</dbReference>
<reference evidence="3 4" key="1">
    <citation type="submission" date="2018-01" db="EMBL/GenBank/DDBJ databases">
        <title>Whole genome sequencing of Histamine producing bacteria.</title>
        <authorList>
            <person name="Butler K."/>
        </authorList>
    </citation>
    <scope>NUCLEOTIDE SEQUENCE [LARGE SCALE GENOMIC DNA]</scope>
    <source>
        <strain evidence="3 4">A2-1</strain>
    </source>
</reference>
<keyword evidence="3" id="KW-0808">Transferase</keyword>
<dbReference type="GO" id="GO:0016757">
    <property type="term" value="F:glycosyltransferase activity"/>
    <property type="evidence" value="ECO:0007669"/>
    <property type="project" value="InterPro"/>
</dbReference>
<proteinExistence type="predicted"/>